<evidence type="ECO:0000256" key="4">
    <source>
        <dbReference type="ARBA" id="ARBA00022840"/>
    </source>
</evidence>
<name>A0A2N2E3X5_9BACT</name>
<evidence type="ECO:0000256" key="1">
    <source>
        <dbReference type="ARBA" id="ARBA00005417"/>
    </source>
</evidence>
<dbReference type="CDD" id="cd03235">
    <property type="entry name" value="ABC_Metallic_Cations"/>
    <property type="match status" value="1"/>
</dbReference>
<evidence type="ECO:0000313" key="6">
    <source>
        <dbReference type="EMBL" id="PKM89411.1"/>
    </source>
</evidence>
<organism evidence="6 7">
    <name type="scientific">Candidatus Falkowbacteria bacterium HGW-Falkowbacteria-2</name>
    <dbReference type="NCBI Taxonomy" id="2013769"/>
    <lineage>
        <taxon>Bacteria</taxon>
        <taxon>Candidatus Falkowiibacteriota</taxon>
    </lineage>
</organism>
<proteinExistence type="inferred from homology"/>
<evidence type="ECO:0000259" key="5">
    <source>
        <dbReference type="PROSITE" id="PS50893"/>
    </source>
</evidence>
<dbReference type="SMART" id="SM00382">
    <property type="entry name" value="AAA"/>
    <property type="match status" value="1"/>
</dbReference>
<comment type="caution">
    <text evidence="6">The sequence shown here is derived from an EMBL/GenBank/DDBJ whole genome shotgun (WGS) entry which is preliminary data.</text>
</comment>
<evidence type="ECO:0000256" key="2">
    <source>
        <dbReference type="ARBA" id="ARBA00022448"/>
    </source>
</evidence>
<dbReference type="InterPro" id="IPR050153">
    <property type="entry name" value="Metal_Ion_Import_ABC"/>
</dbReference>
<dbReference type="GO" id="GO:0016887">
    <property type="term" value="F:ATP hydrolysis activity"/>
    <property type="evidence" value="ECO:0007669"/>
    <property type="project" value="InterPro"/>
</dbReference>
<dbReference type="InterPro" id="IPR017871">
    <property type="entry name" value="ABC_transporter-like_CS"/>
</dbReference>
<dbReference type="PROSITE" id="PS50893">
    <property type="entry name" value="ABC_TRANSPORTER_2"/>
    <property type="match status" value="1"/>
</dbReference>
<dbReference type="PROSITE" id="PS00211">
    <property type="entry name" value="ABC_TRANSPORTER_1"/>
    <property type="match status" value="1"/>
</dbReference>
<evidence type="ECO:0000256" key="3">
    <source>
        <dbReference type="ARBA" id="ARBA00022741"/>
    </source>
</evidence>
<feature type="domain" description="ABC transporter" evidence="5">
    <location>
        <begin position="5"/>
        <end position="234"/>
    </location>
</feature>
<dbReference type="InterPro" id="IPR003593">
    <property type="entry name" value="AAA+_ATPase"/>
</dbReference>
<dbReference type="Proteomes" id="UP000233325">
    <property type="component" value="Unassembled WGS sequence"/>
</dbReference>
<dbReference type="Pfam" id="PF00005">
    <property type="entry name" value="ABC_tran"/>
    <property type="match status" value="1"/>
</dbReference>
<dbReference type="PANTHER" id="PTHR42734:SF17">
    <property type="entry name" value="METAL TRANSPORT SYSTEM ATP-BINDING PROTEIN TM_0124-RELATED"/>
    <property type="match status" value="1"/>
</dbReference>
<dbReference type="InterPro" id="IPR003439">
    <property type="entry name" value="ABC_transporter-like_ATP-bd"/>
</dbReference>
<dbReference type="AlphaFoldDB" id="A0A2N2E3X5"/>
<keyword evidence="3" id="KW-0547">Nucleotide-binding</keyword>
<dbReference type="InterPro" id="IPR027417">
    <property type="entry name" value="P-loop_NTPase"/>
</dbReference>
<dbReference type="Gene3D" id="3.40.50.300">
    <property type="entry name" value="P-loop containing nucleotide triphosphate hydrolases"/>
    <property type="match status" value="1"/>
</dbReference>
<accession>A0A2N2E3X5</accession>
<comment type="similarity">
    <text evidence="1">Belongs to the ABC transporter superfamily.</text>
</comment>
<dbReference type="SUPFAM" id="SSF52540">
    <property type="entry name" value="P-loop containing nucleoside triphosphate hydrolases"/>
    <property type="match status" value="1"/>
</dbReference>
<keyword evidence="4 6" id="KW-0067">ATP-binding</keyword>
<gene>
    <name evidence="6" type="ORF">CVU83_00115</name>
</gene>
<protein>
    <submittedName>
        <fullName evidence="6">ABC transporter ATP-binding protein</fullName>
    </submittedName>
</protein>
<evidence type="ECO:0000313" key="7">
    <source>
        <dbReference type="Proteomes" id="UP000233325"/>
    </source>
</evidence>
<reference evidence="6 7" key="1">
    <citation type="journal article" date="2017" name="ISME J.">
        <title>Potential for microbial H2 and metal transformations associated with novel bacteria and archaea in deep terrestrial subsurface sediments.</title>
        <authorList>
            <person name="Hernsdorf A.W."/>
            <person name="Amano Y."/>
            <person name="Miyakawa K."/>
            <person name="Ise K."/>
            <person name="Suzuki Y."/>
            <person name="Anantharaman K."/>
            <person name="Probst A."/>
            <person name="Burstein D."/>
            <person name="Thomas B.C."/>
            <person name="Banfield J.F."/>
        </authorList>
    </citation>
    <scope>NUCLEOTIDE SEQUENCE [LARGE SCALE GENOMIC DNA]</scope>
    <source>
        <strain evidence="6">HGW-Falkowbacteria-2</strain>
    </source>
</reference>
<dbReference type="GO" id="GO:0005524">
    <property type="term" value="F:ATP binding"/>
    <property type="evidence" value="ECO:0007669"/>
    <property type="project" value="UniProtKB-KW"/>
</dbReference>
<sequence>MSVIIKVDNLSVAYSERPAVAGVSFVINEGDYIGLAGPNGAGKTSLVKALLNLAPISTGKIELFGQDLSSFTQWDKIAYLPQERQHNPLFPASVLEVVASGLVNGKRGEAKAKARAILKELAIEEKESRLFTRLSGGQQQRVLLARALIREPQLLILDEPTTALDPVVREKFFAMLEKANREKNMAILMVTHDTADIGRYARSLLYLDEKLIFFGPFADFCHSPAMQDYFGDFAQHLICHQHHH</sequence>
<dbReference type="EMBL" id="PHAH01000001">
    <property type="protein sequence ID" value="PKM89411.1"/>
    <property type="molecule type" value="Genomic_DNA"/>
</dbReference>
<keyword evidence="2" id="KW-0813">Transport</keyword>
<dbReference type="PANTHER" id="PTHR42734">
    <property type="entry name" value="METAL TRANSPORT SYSTEM ATP-BINDING PROTEIN TM_0124-RELATED"/>
    <property type="match status" value="1"/>
</dbReference>